<comment type="caution">
    <text evidence="2">The sequence shown here is derived from an EMBL/GenBank/DDBJ whole genome shotgun (WGS) entry which is preliminary data.</text>
</comment>
<name>G2EHG6_9FLAO</name>
<evidence type="ECO:0000313" key="3">
    <source>
        <dbReference type="Proteomes" id="UP000003730"/>
    </source>
</evidence>
<dbReference type="EMBL" id="AFXZ01000067">
    <property type="protein sequence ID" value="EGV42142.2"/>
    <property type="molecule type" value="Genomic_DNA"/>
</dbReference>
<sequence>MKKVVVYSLLTLILVGCNPFSKPKKPKNLITKNDMVSILVDLSILSSAKGINKKILETNGISPEAYVYKTHNIDSLQFLNSNKYYSWYTEDYSLIIDRVEDSLNKLKVKYNTQFEENLIKEREAKQIIADSVGKEASEIKGTKAP</sequence>
<reference evidence="2 3" key="1">
    <citation type="journal article" date="2008" name="Int. J. Syst. Evol. Microbiol.">
        <title>Bizionia argentinensis sp. nov., isolated from surface marine water in Antarctica.</title>
        <authorList>
            <person name="Bercovich A."/>
            <person name="Vazquez S.C."/>
            <person name="Yankilevich P."/>
            <person name="Coria S.H."/>
            <person name="Foti M."/>
            <person name="Hernandez E."/>
            <person name="Vidal A."/>
            <person name="Ruberto L."/>
            <person name="Melo C."/>
            <person name="Marenssi S."/>
            <person name="Criscuolo M."/>
            <person name="Memoli M."/>
            <person name="Arguelles M."/>
            <person name="Mac Cormack W.P."/>
        </authorList>
    </citation>
    <scope>NUCLEOTIDE SEQUENCE [LARGE SCALE GENOMIC DNA]</scope>
    <source>
        <strain evidence="2 3">JUB59</strain>
    </source>
</reference>
<accession>G2EHG6</accession>
<dbReference type="RefSeq" id="WP_050807320.1">
    <property type="nucleotide sequence ID" value="NZ_AFXZ01000067.1"/>
</dbReference>
<dbReference type="AlphaFoldDB" id="G2EHG6"/>
<evidence type="ECO:0000259" key="1">
    <source>
        <dbReference type="Pfam" id="PF14129"/>
    </source>
</evidence>
<feature type="domain" description="DUF4296" evidence="1">
    <location>
        <begin position="26"/>
        <end position="107"/>
    </location>
</feature>
<evidence type="ECO:0000313" key="2">
    <source>
        <dbReference type="EMBL" id="EGV42142.2"/>
    </source>
</evidence>
<dbReference type="Proteomes" id="UP000003730">
    <property type="component" value="Unassembled WGS sequence"/>
</dbReference>
<protein>
    <submittedName>
        <fullName evidence="2">DUF4296 domain-containing protein</fullName>
    </submittedName>
</protein>
<dbReference type="InterPro" id="IPR025381">
    <property type="entry name" value="DUF4296"/>
</dbReference>
<dbReference type="PROSITE" id="PS51257">
    <property type="entry name" value="PROKAR_LIPOPROTEIN"/>
    <property type="match status" value="1"/>
</dbReference>
<gene>
    <name evidence="2" type="ORF">BZARG_553</name>
</gene>
<proteinExistence type="predicted"/>
<dbReference type="Pfam" id="PF14129">
    <property type="entry name" value="DUF4296"/>
    <property type="match status" value="1"/>
</dbReference>
<organism evidence="2 3">
    <name type="scientific">Bizionia argentinensis JUB59</name>
    <dbReference type="NCBI Taxonomy" id="1046627"/>
    <lineage>
        <taxon>Bacteria</taxon>
        <taxon>Pseudomonadati</taxon>
        <taxon>Bacteroidota</taxon>
        <taxon>Flavobacteriia</taxon>
        <taxon>Flavobacteriales</taxon>
        <taxon>Flavobacteriaceae</taxon>
        <taxon>Bizionia</taxon>
    </lineage>
</organism>
<dbReference type="STRING" id="1046627.BZARG_553"/>
<keyword evidence="3" id="KW-1185">Reference proteome</keyword>
<dbReference type="OrthoDB" id="1525222at2"/>